<proteinExistence type="predicted"/>
<keyword evidence="1" id="KW-0812">Transmembrane</keyword>
<sequence length="80" mass="8244">MDESLFFAGVVVSLTGVSLFFFGAFGPVVVGLVLLVAGLASSGSSEEQSEREDGPKGNCPSCGARNAAARESCHYCDEPL</sequence>
<protein>
    <submittedName>
        <fullName evidence="2">Uncharacterized protein</fullName>
    </submittedName>
</protein>
<dbReference type="AlphaFoldDB" id="A0A6B0GGH2"/>
<dbReference type="EMBL" id="WSZK01000008">
    <property type="protein sequence ID" value="MWG33620.1"/>
    <property type="molecule type" value="Genomic_DNA"/>
</dbReference>
<organism evidence="2 3">
    <name type="scientific">Halomarina oriensis</name>
    <dbReference type="NCBI Taxonomy" id="671145"/>
    <lineage>
        <taxon>Archaea</taxon>
        <taxon>Methanobacteriati</taxon>
        <taxon>Methanobacteriota</taxon>
        <taxon>Stenosarchaea group</taxon>
        <taxon>Halobacteria</taxon>
        <taxon>Halobacteriales</taxon>
        <taxon>Natronomonadaceae</taxon>
        <taxon>Halomarina</taxon>
    </lineage>
</organism>
<evidence type="ECO:0000256" key="1">
    <source>
        <dbReference type="SAM" id="Phobius"/>
    </source>
</evidence>
<keyword evidence="1" id="KW-1133">Transmembrane helix</keyword>
<accession>A0A6B0GGH2</accession>
<reference evidence="2 3" key="1">
    <citation type="submission" date="2019-12" db="EMBL/GenBank/DDBJ databases">
        <title>Halocatena pleomorpha gen. nov. sp. nov., an extremely halophilic archaeon of family Halobacteriaceae isolated from saltpan soil.</title>
        <authorList>
            <person name="Pal Y."/>
            <person name="Verma A."/>
            <person name="Krishnamurthi S."/>
            <person name="Kumar P."/>
        </authorList>
    </citation>
    <scope>NUCLEOTIDE SEQUENCE [LARGE SCALE GENOMIC DNA]</scope>
    <source>
        <strain evidence="2 3">JCM 16495</strain>
    </source>
</reference>
<gene>
    <name evidence="2" type="ORF">GQS65_03785</name>
</gene>
<evidence type="ECO:0000313" key="3">
    <source>
        <dbReference type="Proteomes" id="UP000451471"/>
    </source>
</evidence>
<keyword evidence="3" id="KW-1185">Reference proteome</keyword>
<dbReference type="Proteomes" id="UP000451471">
    <property type="component" value="Unassembled WGS sequence"/>
</dbReference>
<comment type="caution">
    <text evidence="2">The sequence shown here is derived from an EMBL/GenBank/DDBJ whole genome shotgun (WGS) entry which is preliminary data.</text>
</comment>
<evidence type="ECO:0000313" key="2">
    <source>
        <dbReference type="EMBL" id="MWG33620.1"/>
    </source>
</evidence>
<dbReference type="OrthoDB" id="205356at2157"/>
<feature type="transmembrane region" description="Helical" evidence="1">
    <location>
        <begin position="6"/>
        <end position="39"/>
    </location>
</feature>
<dbReference type="RefSeq" id="WP_158203342.1">
    <property type="nucleotide sequence ID" value="NZ_WSZK01000008.1"/>
</dbReference>
<keyword evidence="1" id="KW-0472">Membrane</keyword>
<name>A0A6B0GGH2_9EURY</name>